<dbReference type="AlphaFoldDB" id="A0A9D3Y1V9"/>
<dbReference type="PANTHER" id="PTHR13710:SF120">
    <property type="entry name" value="BIFUNCTIONAL 3'-5' EXONUCLEASE_ATP-DEPENDENT HELICASE WRN"/>
    <property type="match status" value="1"/>
</dbReference>
<evidence type="ECO:0000313" key="3">
    <source>
        <dbReference type="Proteomes" id="UP000828390"/>
    </source>
</evidence>
<accession>A0A9D3Y1V9</accession>
<name>A0A9D3Y1V9_DREPO</name>
<dbReference type="Proteomes" id="UP000828390">
    <property type="component" value="Unassembled WGS sequence"/>
</dbReference>
<dbReference type="GO" id="GO:0043138">
    <property type="term" value="F:3'-5' DNA helicase activity"/>
    <property type="evidence" value="ECO:0007669"/>
    <property type="project" value="TreeGrafter"/>
</dbReference>
<evidence type="ECO:0008006" key="4">
    <source>
        <dbReference type="Google" id="ProtNLM"/>
    </source>
</evidence>
<dbReference type="GO" id="GO:0005737">
    <property type="term" value="C:cytoplasm"/>
    <property type="evidence" value="ECO:0007669"/>
    <property type="project" value="TreeGrafter"/>
</dbReference>
<dbReference type="GO" id="GO:0000724">
    <property type="term" value="P:double-strand break repair via homologous recombination"/>
    <property type="evidence" value="ECO:0007669"/>
    <property type="project" value="TreeGrafter"/>
</dbReference>
<comment type="caution">
    <text evidence="2">The sequence shown here is derived from an EMBL/GenBank/DDBJ whole genome shotgun (WGS) entry which is preliminary data.</text>
</comment>
<comment type="similarity">
    <text evidence="1">Belongs to the helicase family. RecQ subfamily.</text>
</comment>
<dbReference type="Gene3D" id="3.40.50.300">
    <property type="entry name" value="P-loop containing nucleotide triphosphate hydrolases"/>
    <property type="match status" value="1"/>
</dbReference>
<dbReference type="PANTHER" id="PTHR13710">
    <property type="entry name" value="DNA HELICASE RECQ FAMILY MEMBER"/>
    <property type="match status" value="1"/>
</dbReference>
<dbReference type="GO" id="GO:0005634">
    <property type="term" value="C:nucleus"/>
    <property type="evidence" value="ECO:0007669"/>
    <property type="project" value="TreeGrafter"/>
</dbReference>
<dbReference type="InterPro" id="IPR027417">
    <property type="entry name" value="P-loop_NTPase"/>
</dbReference>
<sequence>MYFGCLRCSTTPEALRSPTWRKLIPSPEMKERLCLLAVDEAHCVSQWGEDFRPEFRQIGELRSLTDVSLLVVTATEKVQQDIHQGRAARCPLEHIALRSEGAKN</sequence>
<evidence type="ECO:0000256" key="1">
    <source>
        <dbReference type="ARBA" id="ARBA00005446"/>
    </source>
</evidence>
<reference evidence="2" key="2">
    <citation type="submission" date="2020-11" db="EMBL/GenBank/DDBJ databases">
        <authorList>
            <person name="McCartney M.A."/>
            <person name="Auch B."/>
            <person name="Kono T."/>
            <person name="Mallez S."/>
            <person name="Becker A."/>
            <person name="Gohl D.M."/>
            <person name="Silverstein K.A.T."/>
            <person name="Koren S."/>
            <person name="Bechman K.B."/>
            <person name="Herman A."/>
            <person name="Abrahante J.E."/>
            <person name="Garbe J."/>
        </authorList>
    </citation>
    <scope>NUCLEOTIDE SEQUENCE</scope>
    <source>
        <strain evidence="2">Duluth1</strain>
        <tissue evidence="2">Whole animal</tissue>
    </source>
</reference>
<organism evidence="2 3">
    <name type="scientific">Dreissena polymorpha</name>
    <name type="common">Zebra mussel</name>
    <name type="synonym">Mytilus polymorpha</name>
    <dbReference type="NCBI Taxonomy" id="45954"/>
    <lineage>
        <taxon>Eukaryota</taxon>
        <taxon>Metazoa</taxon>
        <taxon>Spiralia</taxon>
        <taxon>Lophotrochozoa</taxon>
        <taxon>Mollusca</taxon>
        <taxon>Bivalvia</taxon>
        <taxon>Autobranchia</taxon>
        <taxon>Heteroconchia</taxon>
        <taxon>Euheterodonta</taxon>
        <taxon>Imparidentia</taxon>
        <taxon>Neoheterodontei</taxon>
        <taxon>Myida</taxon>
        <taxon>Dreissenoidea</taxon>
        <taxon>Dreissenidae</taxon>
        <taxon>Dreissena</taxon>
    </lineage>
</organism>
<protein>
    <recommendedName>
        <fullName evidence="4">Helicase ATP-binding domain-containing protein</fullName>
    </recommendedName>
</protein>
<evidence type="ECO:0000313" key="2">
    <source>
        <dbReference type="EMBL" id="KAH3690360.1"/>
    </source>
</evidence>
<dbReference type="GO" id="GO:0009378">
    <property type="term" value="F:four-way junction helicase activity"/>
    <property type="evidence" value="ECO:0007669"/>
    <property type="project" value="TreeGrafter"/>
</dbReference>
<dbReference type="EMBL" id="JAIWYP010000067">
    <property type="protein sequence ID" value="KAH3690360.1"/>
    <property type="molecule type" value="Genomic_DNA"/>
</dbReference>
<keyword evidence="3" id="KW-1185">Reference proteome</keyword>
<dbReference type="GO" id="GO:0005694">
    <property type="term" value="C:chromosome"/>
    <property type="evidence" value="ECO:0007669"/>
    <property type="project" value="TreeGrafter"/>
</dbReference>
<reference evidence="2" key="1">
    <citation type="journal article" date="2019" name="bioRxiv">
        <title>The Genome of the Zebra Mussel, Dreissena polymorpha: A Resource for Invasive Species Research.</title>
        <authorList>
            <person name="McCartney M.A."/>
            <person name="Auch B."/>
            <person name="Kono T."/>
            <person name="Mallez S."/>
            <person name="Zhang Y."/>
            <person name="Obille A."/>
            <person name="Becker A."/>
            <person name="Abrahante J.E."/>
            <person name="Garbe J."/>
            <person name="Badalamenti J.P."/>
            <person name="Herman A."/>
            <person name="Mangelson H."/>
            <person name="Liachko I."/>
            <person name="Sullivan S."/>
            <person name="Sone E.D."/>
            <person name="Koren S."/>
            <person name="Silverstein K.A.T."/>
            <person name="Beckman K.B."/>
            <person name="Gohl D.M."/>
        </authorList>
    </citation>
    <scope>NUCLEOTIDE SEQUENCE</scope>
    <source>
        <strain evidence="2">Duluth1</strain>
        <tissue evidence="2">Whole animal</tissue>
    </source>
</reference>
<gene>
    <name evidence="2" type="ORF">DPMN_190713</name>
</gene>
<dbReference type="SUPFAM" id="SSF52540">
    <property type="entry name" value="P-loop containing nucleoside triphosphate hydrolases"/>
    <property type="match status" value="1"/>
</dbReference>
<proteinExistence type="inferred from homology"/>